<evidence type="ECO:0000256" key="1">
    <source>
        <dbReference type="SAM" id="MobiDB-lite"/>
    </source>
</evidence>
<dbReference type="EMBL" id="VOPW01000001">
    <property type="protein sequence ID" value="TXC66678.1"/>
    <property type="molecule type" value="Genomic_DNA"/>
</dbReference>
<feature type="region of interest" description="Disordered" evidence="1">
    <location>
        <begin position="199"/>
        <end position="263"/>
    </location>
</feature>
<evidence type="ECO:0000256" key="2">
    <source>
        <dbReference type="SAM" id="SignalP"/>
    </source>
</evidence>
<feature type="compositionally biased region" description="Low complexity" evidence="1">
    <location>
        <begin position="199"/>
        <end position="210"/>
    </location>
</feature>
<dbReference type="PANTHER" id="PTHR42881:SF2">
    <property type="entry name" value="PROLYL ENDOPEPTIDASE"/>
    <property type="match status" value="1"/>
</dbReference>
<dbReference type="GO" id="GO:0070012">
    <property type="term" value="F:oligopeptidase activity"/>
    <property type="evidence" value="ECO:0007669"/>
    <property type="project" value="TreeGrafter"/>
</dbReference>
<feature type="compositionally biased region" description="Polar residues" evidence="1">
    <location>
        <begin position="252"/>
        <end position="263"/>
    </location>
</feature>
<evidence type="ECO:0000313" key="4">
    <source>
        <dbReference type="EMBL" id="TXC66678.1"/>
    </source>
</evidence>
<feature type="compositionally biased region" description="Low complexity" evidence="1">
    <location>
        <begin position="222"/>
        <end position="247"/>
    </location>
</feature>
<feature type="chain" id="PRO_5023108982" description="Peptidase S9A N-terminal domain-containing protein" evidence="2">
    <location>
        <begin position="23"/>
        <end position="350"/>
    </location>
</feature>
<evidence type="ECO:0000313" key="5">
    <source>
        <dbReference type="Proteomes" id="UP000321832"/>
    </source>
</evidence>
<dbReference type="AlphaFoldDB" id="A0A5C6U4R5"/>
<feature type="compositionally biased region" description="Basic residues" evidence="1">
    <location>
        <begin position="211"/>
        <end position="220"/>
    </location>
</feature>
<proteinExistence type="predicted"/>
<evidence type="ECO:0000259" key="3">
    <source>
        <dbReference type="Pfam" id="PF02897"/>
    </source>
</evidence>
<sequence length="350" mass="38390">MTIRLRRLAALAPVLASALALAAPPPAPSEPVVDTLHGVRIEDPFRNLEKLRDPRTRAWLEAQAAYGEAQLARIDGREALSQRIAELSRSAGDAVREVRRFPGERVYYLKRRAGENQFKLMLRTGEAAERVLVDPQQFARDGVPHAINWYVPSWDGRTLAFGLSAAGSEDAALHLIDVASGRRCASRCRACARSTPASRRTAAVSPSTRTARCRRTRPRPRPTSTPRSSCSTSIGRRPSRGRSSAESCCPRSVSNGSTSARCSSRPTAAGWWRVPPTPPCPRAGCSSRRWPRWPRRGRCRGGRSAAPKTRSPMRSCVATRSICARARRRRAAGCSRCRCAAAGRRCAMRA</sequence>
<reference evidence="4 5" key="1">
    <citation type="submission" date="2019-08" db="EMBL/GenBank/DDBJ databases">
        <authorList>
            <person name="Khan S.A."/>
            <person name="Jeon C.O."/>
            <person name="Jeong S.E."/>
        </authorList>
    </citation>
    <scope>NUCLEOTIDE SEQUENCE [LARGE SCALE GENOMIC DNA]</scope>
    <source>
        <strain evidence="5">IMCC1728</strain>
    </source>
</reference>
<dbReference type="SUPFAM" id="SSF50993">
    <property type="entry name" value="Peptidase/esterase 'gauge' domain"/>
    <property type="match status" value="1"/>
</dbReference>
<organism evidence="4 5">
    <name type="scientific">Piscinibacter aquaticus</name>
    <dbReference type="NCBI Taxonomy" id="392597"/>
    <lineage>
        <taxon>Bacteria</taxon>
        <taxon>Pseudomonadati</taxon>
        <taxon>Pseudomonadota</taxon>
        <taxon>Betaproteobacteria</taxon>
        <taxon>Burkholderiales</taxon>
        <taxon>Sphaerotilaceae</taxon>
        <taxon>Piscinibacter</taxon>
    </lineage>
</organism>
<dbReference type="GO" id="GO:0004252">
    <property type="term" value="F:serine-type endopeptidase activity"/>
    <property type="evidence" value="ECO:0007669"/>
    <property type="project" value="InterPro"/>
</dbReference>
<feature type="domain" description="Peptidase S9A N-terminal" evidence="3">
    <location>
        <begin position="28"/>
        <end position="191"/>
    </location>
</feature>
<gene>
    <name evidence="4" type="ORF">FSC37_15270</name>
</gene>
<protein>
    <recommendedName>
        <fullName evidence="3">Peptidase S9A N-terminal domain-containing protein</fullName>
    </recommendedName>
</protein>
<dbReference type="Gene3D" id="2.130.10.120">
    <property type="entry name" value="Prolyl oligopeptidase, N-terminal domain"/>
    <property type="match status" value="1"/>
</dbReference>
<comment type="caution">
    <text evidence="4">The sequence shown here is derived from an EMBL/GenBank/DDBJ whole genome shotgun (WGS) entry which is preliminary data.</text>
</comment>
<keyword evidence="5" id="KW-1185">Reference proteome</keyword>
<dbReference type="Pfam" id="PF02897">
    <property type="entry name" value="Peptidase_S9_N"/>
    <property type="match status" value="1"/>
</dbReference>
<dbReference type="Proteomes" id="UP000321832">
    <property type="component" value="Unassembled WGS sequence"/>
</dbReference>
<dbReference type="GO" id="GO:0005829">
    <property type="term" value="C:cytosol"/>
    <property type="evidence" value="ECO:0007669"/>
    <property type="project" value="TreeGrafter"/>
</dbReference>
<dbReference type="PANTHER" id="PTHR42881">
    <property type="entry name" value="PROLYL ENDOPEPTIDASE"/>
    <property type="match status" value="1"/>
</dbReference>
<name>A0A5C6U4R5_9BURK</name>
<feature type="signal peptide" evidence="2">
    <location>
        <begin position="1"/>
        <end position="22"/>
    </location>
</feature>
<dbReference type="InterPro" id="IPR051167">
    <property type="entry name" value="Prolyl_oligopep/macrocyclase"/>
</dbReference>
<dbReference type="InterPro" id="IPR023302">
    <property type="entry name" value="Pept_S9A_N"/>
</dbReference>
<keyword evidence="2" id="KW-0732">Signal</keyword>
<accession>A0A5C6U4R5</accession>